<evidence type="ECO:0000256" key="4">
    <source>
        <dbReference type="ARBA" id="ARBA00023002"/>
    </source>
</evidence>
<feature type="binding site" evidence="7">
    <location>
        <position position="254"/>
    </location>
    <ligand>
        <name>Fe cation</name>
        <dbReference type="ChEBI" id="CHEBI:24875"/>
    </ligand>
</feature>
<dbReference type="OrthoDB" id="983542at2759"/>
<reference evidence="9 10" key="2">
    <citation type="submission" date="2018-11" db="EMBL/GenBank/DDBJ databases">
        <authorList>
            <consortium name="Pathogen Informatics"/>
        </authorList>
    </citation>
    <scope>NUCLEOTIDE SEQUENCE [LARGE SCALE GENOMIC DNA]</scope>
    <source>
        <strain evidence="9 10">Egypt</strain>
    </source>
</reference>
<dbReference type="InterPro" id="IPR001273">
    <property type="entry name" value="ArAA_hydroxylase"/>
</dbReference>
<dbReference type="InterPro" id="IPR019774">
    <property type="entry name" value="Aromatic-AA_hydroxylase_C"/>
</dbReference>
<dbReference type="WBParaSite" id="ECPE_0000402701-mRNA-1">
    <property type="protein sequence ID" value="ECPE_0000402701-mRNA-1"/>
    <property type="gene ID" value="ECPE_0000402701"/>
</dbReference>
<feature type="domain" description="Biopterin-dependent aromatic amino acid hydroxylase family profile" evidence="8">
    <location>
        <begin position="159"/>
        <end position="421"/>
    </location>
</feature>
<dbReference type="GO" id="GO:0043005">
    <property type="term" value="C:neuron projection"/>
    <property type="evidence" value="ECO:0007669"/>
    <property type="project" value="TreeGrafter"/>
</dbReference>
<reference evidence="11" key="1">
    <citation type="submission" date="2016-06" db="UniProtKB">
        <authorList>
            <consortium name="WormBaseParasite"/>
        </authorList>
    </citation>
    <scope>IDENTIFICATION</scope>
</reference>
<dbReference type="InterPro" id="IPR018301">
    <property type="entry name" value="ArAA_hydroxylase_Fe/CU_BS"/>
</dbReference>
<evidence type="ECO:0000256" key="1">
    <source>
        <dbReference type="ARBA" id="ARBA00001954"/>
    </source>
</evidence>
<proteinExistence type="inferred from homology"/>
<dbReference type="InterPro" id="IPR036329">
    <property type="entry name" value="Aro-AA_hydroxylase_C_sf"/>
</dbReference>
<dbReference type="Gene3D" id="1.10.800.10">
    <property type="entry name" value="Aromatic amino acid hydroxylase"/>
    <property type="match status" value="1"/>
</dbReference>
<dbReference type="Pfam" id="PF00351">
    <property type="entry name" value="Biopterin_H"/>
    <property type="match status" value="1"/>
</dbReference>
<dbReference type="GO" id="GO:0004510">
    <property type="term" value="F:tryptophan 5-monooxygenase activity"/>
    <property type="evidence" value="ECO:0007669"/>
    <property type="project" value="TreeGrafter"/>
</dbReference>
<evidence type="ECO:0000256" key="2">
    <source>
        <dbReference type="ARBA" id="ARBA00009712"/>
    </source>
</evidence>
<dbReference type="GO" id="GO:0005506">
    <property type="term" value="F:iron ion binding"/>
    <property type="evidence" value="ECO:0007669"/>
    <property type="project" value="InterPro"/>
</dbReference>
<feature type="binding site" evidence="7">
    <location>
        <position position="259"/>
    </location>
    <ligand>
        <name>Fe cation</name>
        <dbReference type="ChEBI" id="CHEBI:24875"/>
    </ligand>
</feature>
<comment type="similarity">
    <text evidence="2">Belongs to the biopterin-dependent aromatic amino acid hydroxylase family.</text>
</comment>
<protein>
    <submittedName>
        <fullName evidence="11">BH4_AAA_HYDROXYL_2 domain-containing protein</fullName>
    </submittedName>
</protein>
<dbReference type="PANTHER" id="PTHR11473:SF16">
    <property type="entry name" value="TRYPTOPHAN 5-HYDROXYLASE 2"/>
    <property type="match status" value="1"/>
</dbReference>
<dbReference type="EMBL" id="UZAN01040918">
    <property type="protein sequence ID" value="VDP71373.1"/>
    <property type="molecule type" value="Genomic_DNA"/>
</dbReference>
<keyword evidence="10" id="KW-1185">Reference proteome</keyword>
<dbReference type="Proteomes" id="UP000272942">
    <property type="component" value="Unassembled WGS sequence"/>
</dbReference>
<dbReference type="InterPro" id="IPR036951">
    <property type="entry name" value="ArAA_hydroxylase_sf"/>
</dbReference>
<evidence type="ECO:0000313" key="11">
    <source>
        <dbReference type="WBParaSite" id="ECPE_0000402701-mRNA-1"/>
    </source>
</evidence>
<keyword evidence="5 7" id="KW-0408">Iron</keyword>
<evidence type="ECO:0000256" key="6">
    <source>
        <dbReference type="ARBA" id="ARBA00023033"/>
    </source>
</evidence>
<evidence type="ECO:0000256" key="5">
    <source>
        <dbReference type="ARBA" id="ARBA00023004"/>
    </source>
</evidence>
<name>A0A183AAN5_9TREM</name>
<dbReference type="AlphaFoldDB" id="A0A183AAN5"/>
<dbReference type="GO" id="GO:0009072">
    <property type="term" value="P:aromatic amino acid metabolic process"/>
    <property type="evidence" value="ECO:0007669"/>
    <property type="project" value="InterPro"/>
</dbReference>
<organism evidence="11">
    <name type="scientific">Echinostoma caproni</name>
    <dbReference type="NCBI Taxonomy" id="27848"/>
    <lineage>
        <taxon>Eukaryota</taxon>
        <taxon>Metazoa</taxon>
        <taxon>Spiralia</taxon>
        <taxon>Lophotrochozoa</taxon>
        <taxon>Platyhelminthes</taxon>
        <taxon>Trematoda</taxon>
        <taxon>Digenea</taxon>
        <taxon>Plagiorchiida</taxon>
        <taxon>Echinostomata</taxon>
        <taxon>Echinostomatoidea</taxon>
        <taxon>Echinostomatidae</taxon>
        <taxon>Echinostoma</taxon>
    </lineage>
</organism>
<dbReference type="PANTHER" id="PTHR11473">
    <property type="entry name" value="AROMATIC AMINO ACID HYDROXYLASE"/>
    <property type="match status" value="1"/>
</dbReference>
<evidence type="ECO:0000259" key="8">
    <source>
        <dbReference type="PROSITE" id="PS51410"/>
    </source>
</evidence>
<keyword evidence="6" id="KW-0503">Monooxygenase</keyword>
<keyword evidence="4" id="KW-0560">Oxidoreductase</keyword>
<sequence length="426" mass="48760">MSEPEINAITWPKNETQPKHWYFKYKYEPDGGGCGCPNRAENSELDGSENHHHRSESACDYAVLFSVKDSARDLACAIKTFSDLEVPVKHLETRRATVGATQDIGGLDVYARTAVRAERIEDLTKKLRQITPEGFKDAEYRKRRNYFTEVALNYKQNVIYRELTKLYETHACKEYRENLKLLEQHAGYCESDLPQLEDISNYLKSRTGFTVRPVAGYLSARDFLSGLAFRVFYSTQYIRHPSDPMYTPEPDCCHEILGHMPLLADPSFARFSHEMGLASLGASDEEVKKLATCYFFTIEFGLCRQNGQLRAYGAGLLSSIAELKHALSDKAVIQPFIPSEVMKKECLVTTFQEGYFETPSFEDATNKMRQFAQTIKRPFDVLYDPYTQSVEVVDKPDKTRWLIERINYDLSLLKQTLDKASQSVNV</sequence>
<dbReference type="PROSITE" id="PS00367">
    <property type="entry name" value="BH4_AAA_HYDROXYL_1"/>
    <property type="match status" value="1"/>
</dbReference>
<feature type="binding site" evidence="7">
    <location>
        <position position="299"/>
    </location>
    <ligand>
        <name>Fe cation</name>
        <dbReference type="ChEBI" id="CHEBI:24875"/>
    </ligand>
</feature>
<keyword evidence="3 7" id="KW-0479">Metal-binding</keyword>
<evidence type="ECO:0000256" key="7">
    <source>
        <dbReference type="PIRSR" id="PIRSR601273-2"/>
    </source>
</evidence>
<evidence type="ECO:0000256" key="3">
    <source>
        <dbReference type="ARBA" id="ARBA00022723"/>
    </source>
</evidence>
<comment type="cofactor">
    <cofactor evidence="1 7">
        <name>Fe(2+)</name>
        <dbReference type="ChEBI" id="CHEBI:29033"/>
    </cofactor>
</comment>
<dbReference type="SUPFAM" id="SSF56534">
    <property type="entry name" value="Aromatic aminoacid monoxygenases, catalytic and oligomerization domains"/>
    <property type="match status" value="1"/>
</dbReference>
<evidence type="ECO:0000313" key="9">
    <source>
        <dbReference type="EMBL" id="VDP71373.1"/>
    </source>
</evidence>
<gene>
    <name evidence="9" type="ORF">ECPE_LOCUS4020</name>
</gene>
<accession>A0A183AAN5</accession>
<evidence type="ECO:0000313" key="10">
    <source>
        <dbReference type="Proteomes" id="UP000272942"/>
    </source>
</evidence>
<dbReference type="PROSITE" id="PS51410">
    <property type="entry name" value="BH4_AAA_HYDROXYL_2"/>
    <property type="match status" value="1"/>
</dbReference>
<dbReference type="PRINTS" id="PR00372">
    <property type="entry name" value="FYWHYDRXLASE"/>
</dbReference>